<accession>A0A7J6B6G0</accession>
<feature type="compositionally biased region" description="Polar residues" evidence="1">
    <location>
        <begin position="17"/>
        <end position="35"/>
    </location>
</feature>
<feature type="region of interest" description="Disordered" evidence="1">
    <location>
        <begin position="14"/>
        <end position="35"/>
    </location>
</feature>
<gene>
    <name evidence="2" type="ORF">AMELA_G00053530</name>
</gene>
<organism evidence="2 3">
    <name type="scientific">Ameiurus melas</name>
    <name type="common">Black bullhead</name>
    <name type="synonym">Silurus melas</name>
    <dbReference type="NCBI Taxonomy" id="219545"/>
    <lineage>
        <taxon>Eukaryota</taxon>
        <taxon>Metazoa</taxon>
        <taxon>Chordata</taxon>
        <taxon>Craniata</taxon>
        <taxon>Vertebrata</taxon>
        <taxon>Euteleostomi</taxon>
        <taxon>Actinopterygii</taxon>
        <taxon>Neopterygii</taxon>
        <taxon>Teleostei</taxon>
        <taxon>Ostariophysi</taxon>
        <taxon>Siluriformes</taxon>
        <taxon>Ictaluridae</taxon>
        <taxon>Ameiurus</taxon>
    </lineage>
</organism>
<keyword evidence="3" id="KW-1185">Reference proteome</keyword>
<sequence>MLVLSPICCVPAGDVSSPPSTATAANEAPSSHGQCNQSQFHAAGFSLRVIKFVLIPIHEQGDVGNKSHMTLRAGRHEYIVFTM</sequence>
<dbReference type="EMBL" id="JAAGNN010000004">
    <property type="protein sequence ID" value="KAF4090590.1"/>
    <property type="molecule type" value="Genomic_DNA"/>
</dbReference>
<evidence type="ECO:0000256" key="1">
    <source>
        <dbReference type="SAM" id="MobiDB-lite"/>
    </source>
</evidence>
<evidence type="ECO:0000313" key="2">
    <source>
        <dbReference type="EMBL" id="KAF4090590.1"/>
    </source>
</evidence>
<reference evidence="2 3" key="1">
    <citation type="submission" date="2020-02" db="EMBL/GenBank/DDBJ databases">
        <title>A chromosome-scale genome assembly of the black bullhead catfish (Ameiurus melas).</title>
        <authorList>
            <person name="Wen M."/>
            <person name="Zham M."/>
            <person name="Cabau C."/>
            <person name="Klopp C."/>
            <person name="Donnadieu C."/>
            <person name="Roques C."/>
            <person name="Bouchez O."/>
            <person name="Lampietro C."/>
            <person name="Jouanno E."/>
            <person name="Herpin A."/>
            <person name="Louis A."/>
            <person name="Berthelot C."/>
            <person name="Parey E."/>
            <person name="Roest-Crollius H."/>
            <person name="Braasch I."/>
            <person name="Postlethwait J."/>
            <person name="Robinson-Rechavi M."/>
            <person name="Echchiki A."/>
            <person name="Begum T."/>
            <person name="Montfort J."/>
            <person name="Schartl M."/>
            <person name="Bobe J."/>
            <person name="Guiguen Y."/>
        </authorList>
    </citation>
    <scope>NUCLEOTIDE SEQUENCE [LARGE SCALE GENOMIC DNA]</scope>
    <source>
        <strain evidence="2">M_S1</strain>
        <tissue evidence="2">Blood</tissue>
    </source>
</reference>
<dbReference type="AlphaFoldDB" id="A0A7J6B6G0"/>
<dbReference type="Proteomes" id="UP000593565">
    <property type="component" value="Unassembled WGS sequence"/>
</dbReference>
<protein>
    <submittedName>
        <fullName evidence="2">Uncharacterized protein</fullName>
    </submittedName>
</protein>
<comment type="caution">
    <text evidence="2">The sequence shown here is derived from an EMBL/GenBank/DDBJ whole genome shotgun (WGS) entry which is preliminary data.</text>
</comment>
<name>A0A7J6B6G0_AMEME</name>
<evidence type="ECO:0000313" key="3">
    <source>
        <dbReference type="Proteomes" id="UP000593565"/>
    </source>
</evidence>
<proteinExistence type="predicted"/>